<dbReference type="EMBL" id="UINC01100330">
    <property type="protein sequence ID" value="SVC60307.1"/>
    <property type="molecule type" value="Genomic_DNA"/>
</dbReference>
<accession>A0A382NJ45</accession>
<feature type="non-terminal residue" evidence="1">
    <location>
        <position position="71"/>
    </location>
</feature>
<reference evidence="1" key="1">
    <citation type="submission" date="2018-05" db="EMBL/GenBank/DDBJ databases">
        <authorList>
            <person name="Lanie J.A."/>
            <person name="Ng W.-L."/>
            <person name="Kazmierczak K.M."/>
            <person name="Andrzejewski T.M."/>
            <person name="Davidsen T.M."/>
            <person name="Wayne K.J."/>
            <person name="Tettelin H."/>
            <person name="Glass J.I."/>
            <person name="Rusch D."/>
            <person name="Podicherti R."/>
            <person name="Tsui H.-C.T."/>
            <person name="Winkler M.E."/>
        </authorList>
    </citation>
    <scope>NUCLEOTIDE SEQUENCE</scope>
</reference>
<proteinExistence type="predicted"/>
<sequence>VILSNSISGSALSNPLSLLSSQPNIKVKINNILFILNCVHLDIKHIKKIGDSQFGFKTVIICNFYASLMKK</sequence>
<name>A0A382NJ45_9ZZZZ</name>
<organism evidence="1">
    <name type="scientific">marine metagenome</name>
    <dbReference type="NCBI Taxonomy" id="408172"/>
    <lineage>
        <taxon>unclassified sequences</taxon>
        <taxon>metagenomes</taxon>
        <taxon>ecological metagenomes</taxon>
    </lineage>
</organism>
<gene>
    <name evidence="1" type="ORF">METZ01_LOCUS313161</name>
</gene>
<evidence type="ECO:0000313" key="1">
    <source>
        <dbReference type="EMBL" id="SVC60307.1"/>
    </source>
</evidence>
<dbReference type="AlphaFoldDB" id="A0A382NJ45"/>
<feature type="non-terminal residue" evidence="1">
    <location>
        <position position="1"/>
    </location>
</feature>
<protein>
    <submittedName>
        <fullName evidence="1">Uncharacterized protein</fullName>
    </submittedName>
</protein>